<dbReference type="InterPro" id="IPR036047">
    <property type="entry name" value="F-box-like_dom_sf"/>
</dbReference>
<dbReference type="SMART" id="SM00256">
    <property type="entry name" value="FBOX"/>
    <property type="match status" value="1"/>
</dbReference>
<gene>
    <name evidence="3" type="ORF">K435DRAFT_857221</name>
</gene>
<keyword evidence="4" id="KW-1185">Reference proteome</keyword>
<organism evidence="3 4">
    <name type="scientific">Dendrothele bispora (strain CBS 962.96)</name>
    <dbReference type="NCBI Taxonomy" id="1314807"/>
    <lineage>
        <taxon>Eukaryota</taxon>
        <taxon>Fungi</taxon>
        <taxon>Dikarya</taxon>
        <taxon>Basidiomycota</taxon>
        <taxon>Agaricomycotina</taxon>
        <taxon>Agaricomycetes</taxon>
        <taxon>Agaricomycetidae</taxon>
        <taxon>Agaricales</taxon>
        <taxon>Agaricales incertae sedis</taxon>
        <taxon>Dendrothele</taxon>
    </lineage>
</organism>
<dbReference type="PROSITE" id="PS50181">
    <property type="entry name" value="FBOX"/>
    <property type="match status" value="1"/>
</dbReference>
<evidence type="ECO:0000313" key="4">
    <source>
        <dbReference type="Proteomes" id="UP000297245"/>
    </source>
</evidence>
<feature type="compositionally biased region" description="Low complexity" evidence="1">
    <location>
        <begin position="517"/>
        <end position="528"/>
    </location>
</feature>
<feature type="region of interest" description="Disordered" evidence="1">
    <location>
        <begin position="507"/>
        <end position="528"/>
    </location>
</feature>
<accession>A0A4S8M6H1</accession>
<dbReference type="InterPro" id="IPR001810">
    <property type="entry name" value="F-box_dom"/>
</dbReference>
<sequence>MLLHLPPELITYILTFAQVNDILNLQKICKFLRDFVSGSVLLQYRILLHASGMLDNPRSPYSLKTRYQMLKHRERSWLLLEPSFSTCIPAHHSSVVIYELSGGAYLLSELPRRTVNFITLPSSPNDPVPKWRSHYMEENTRLLDFGIAVQEHDLLALVTTQVVIPFVHTPDDPNTTLQIRWVQLSTGEPHPLSGPPMTFVEDAPFECIGIGMEIVGDLTCLVLHDARPDFLDRDRVLLIDWKKSIIRAQLSSPSRRYYNATFLSPDVLLIPNALEASLEIWRIPPPSSSNSQLELTTPNLHFLLPSRDNFFEVTNFVCRSAPTHSSNPSPNDTRPFRSDPNEAIILFHLTVSPLYLGVPQPLMFFAHRKSFLELLNAYGDPSSPCPPVPWSSWGPSRTRFLPQTRSEHEHWITTTSGQRFVFLCSNHPYNGLEQPIMIYDFNQALVRRVIAAENARKASVFSQVQTRRKLDSHSESDTSGDQHSGPESNLLHIPLLDSVDYDNFRLGWDRPTPPVQSPQQSTQTSQQPWQQYDYPLLMKIFTEPVGGYLPYVISASSSLALRSSQSFPSSPYMTTFPNPSETLPISSSRYSFDGILMDDERIIGVRAGRSPNPVAVMMDAEVEDDSVDSIEVFWFG</sequence>
<feature type="compositionally biased region" description="Polar residues" evidence="1">
    <location>
        <begin position="477"/>
        <end position="487"/>
    </location>
</feature>
<evidence type="ECO:0000256" key="1">
    <source>
        <dbReference type="SAM" id="MobiDB-lite"/>
    </source>
</evidence>
<name>A0A4S8M6H1_DENBC</name>
<reference evidence="3 4" key="1">
    <citation type="journal article" date="2019" name="Nat. Ecol. Evol.">
        <title>Megaphylogeny resolves global patterns of mushroom evolution.</title>
        <authorList>
            <person name="Varga T."/>
            <person name="Krizsan K."/>
            <person name="Foldi C."/>
            <person name="Dima B."/>
            <person name="Sanchez-Garcia M."/>
            <person name="Sanchez-Ramirez S."/>
            <person name="Szollosi G.J."/>
            <person name="Szarkandi J.G."/>
            <person name="Papp V."/>
            <person name="Albert L."/>
            <person name="Andreopoulos W."/>
            <person name="Angelini C."/>
            <person name="Antonin V."/>
            <person name="Barry K.W."/>
            <person name="Bougher N.L."/>
            <person name="Buchanan P."/>
            <person name="Buyck B."/>
            <person name="Bense V."/>
            <person name="Catcheside P."/>
            <person name="Chovatia M."/>
            <person name="Cooper J."/>
            <person name="Damon W."/>
            <person name="Desjardin D."/>
            <person name="Finy P."/>
            <person name="Geml J."/>
            <person name="Haridas S."/>
            <person name="Hughes K."/>
            <person name="Justo A."/>
            <person name="Karasinski D."/>
            <person name="Kautmanova I."/>
            <person name="Kiss B."/>
            <person name="Kocsube S."/>
            <person name="Kotiranta H."/>
            <person name="LaButti K.M."/>
            <person name="Lechner B.E."/>
            <person name="Liimatainen K."/>
            <person name="Lipzen A."/>
            <person name="Lukacs Z."/>
            <person name="Mihaltcheva S."/>
            <person name="Morgado L.N."/>
            <person name="Niskanen T."/>
            <person name="Noordeloos M.E."/>
            <person name="Ohm R.A."/>
            <person name="Ortiz-Santana B."/>
            <person name="Ovrebo C."/>
            <person name="Racz N."/>
            <person name="Riley R."/>
            <person name="Savchenko A."/>
            <person name="Shiryaev A."/>
            <person name="Soop K."/>
            <person name="Spirin V."/>
            <person name="Szebenyi C."/>
            <person name="Tomsovsky M."/>
            <person name="Tulloss R.E."/>
            <person name="Uehling J."/>
            <person name="Grigoriev I.V."/>
            <person name="Vagvolgyi C."/>
            <person name="Papp T."/>
            <person name="Martin F.M."/>
            <person name="Miettinen O."/>
            <person name="Hibbett D.S."/>
            <person name="Nagy L.G."/>
        </authorList>
    </citation>
    <scope>NUCLEOTIDE SEQUENCE [LARGE SCALE GENOMIC DNA]</scope>
    <source>
        <strain evidence="3 4">CBS 962.96</strain>
    </source>
</reference>
<dbReference type="Pfam" id="PF00646">
    <property type="entry name" value="F-box"/>
    <property type="match status" value="1"/>
</dbReference>
<protein>
    <recommendedName>
        <fullName evidence="2">F-box domain-containing protein</fullName>
    </recommendedName>
</protein>
<dbReference type="Proteomes" id="UP000297245">
    <property type="component" value="Unassembled WGS sequence"/>
</dbReference>
<proteinExistence type="predicted"/>
<evidence type="ECO:0000259" key="2">
    <source>
        <dbReference type="PROSITE" id="PS50181"/>
    </source>
</evidence>
<feature type="domain" description="F-box" evidence="2">
    <location>
        <begin position="1"/>
        <end position="47"/>
    </location>
</feature>
<dbReference type="AlphaFoldDB" id="A0A4S8M6H1"/>
<dbReference type="EMBL" id="ML179147">
    <property type="protein sequence ID" value="THU97889.1"/>
    <property type="molecule type" value="Genomic_DNA"/>
</dbReference>
<dbReference type="SUPFAM" id="SSF81383">
    <property type="entry name" value="F-box domain"/>
    <property type="match status" value="1"/>
</dbReference>
<feature type="region of interest" description="Disordered" evidence="1">
    <location>
        <begin position="463"/>
        <end position="490"/>
    </location>
</feature>
<evidence type="ECO:0000313" key="3">
    <source>
        <dbReference type="EMBL" id="THU97889.1"/>
    </source>
</evidence>
<dbReference type="OrthoDB" id="2751409at2759"/>